<evidence type="ECO:0000259" key="2">
    <source>
        <dbReference type="Pfam" id="PF26469"/>
    </source>
</evidence>
<sequence length="73" mass="7770">MVEKGVVDLVEEWQSGAFIVFGCVAVAVVLGVSLARVFGSTALGVVGFFGGGVLSFFLFSYLSYGRTSARRER</sequence>
<protein>
    <recommendedName>
        <fullName evidence="2">DUF8144 domain-containing protein</fullName>
    </recommendedName>
</protein>
<dbReference type="InterPro" id="IPR058457">
    <property type="entry name" value="DUF8144"/>
</dbReference>
<dbReference type="EMBL" id="JAMQOQ010000001">
    <property type="protein sequence ID" value="MDS0293297.1"/>
    <property type="molecule type" value="Genomic_DNA"/>
</dbReference>
<name>A0ABU2FXM9_9EURY</name>
<feature type="domain" description="DUF8144" evidence="2">
    <location>
        <begin position="1"/>
        <end position="66"/>
    </location>
</feature>
<reference evidence="3 4" key="1">
    <citation type="submission" date="2022-06" db="EMBL/GenBank/DDBJ databases">
        <title>Halogeometricum sp. a new haloarchaeum isolate from saline soil.</title>
        <authorList>
            <person name="Strakova D."/>
            <person name="Galisteo C."/>
            <person name="Sanchez-Porro C."/>
            <person name="Ventosa A."/>
        </authorList>
    </citation>
    <scope>NUCLEOTIDE SEQUENCE [LARGE SCALE GENOMIC DNA]</scope>
    <source>
        <strain evidence="4">S3BR25-2</strain>
    </source>
</reference>
<accession>A0ABU2FXM9</accession>
<dbReference type="Pfam" id="PF26469">
    <property type="entry name" value="DUF8144"/>
    <property type="match status" value="1"/>
</dbReference>
<organism evidence="3 4">
    <name type="scientific">Halogeometricum luteum</name>
    <dbReference type="NCBI Taxonomy" id="2950537"/>
    <lineage>
        <taxon>Archaea</taxon>
        <taxon>Methanobacteriati</taxon>
        <taxon>Methanobacteriota</taxon>
        <taxon>Stenosarchaea group</taxon>
        <taxon>Halobacteria</taxon>
        <taxon>Halobacteriales</taxon>
        <taxon>Haloferacaceae</taxon>
        <taxon>Halogeometricum</taxon>
    </lineage>
</organism>
<keyword evidence="1" id="KW-1133">Transmembrane helix</keyword>
<gene>
    <name evidence="3" type="ORF">NDI79_03815</name>
</gene>
<comment type="caution">
    <text evidence="3">The sequence shown here is derived from an EMBL/GenBank/DDBJ whole genome shotgun (WGS) entry which is preliminary data.</text>
</comment>
<feature type="transmembrane region" description="Helical" evidence="1">
    <location>
        <begin position="42"/>
        <end position="64"/>
    </location>
</feature>
<evidence type="ECO:0000313" key="4">
    <source>
        <dbReference type="Proteomes" id="UP001254813"/>
    </source>
</evidence>
<evidence type="ECO:0000256" key="1">
    <source>
        <dbReference type="SAM" id="Phobius"/>
    </source>
</evidence>
<keyword evidence="1" id="KW-0472">Membrane</keyword>
<dbReference type="RefSeq" id="WP_310927117.1">
    <property type="nucleotide sequence ID" value="NZ_JAMQOQ010000001.1"/>
</dbReference>
<dbReference type="PROSITE" id="PS51257">
    <property type="entry name" value="PROKAR_LIPOPROTEIN"/>
    <property type="match status" value="1"/>
</dbReference>
<proteinExistence type="predicted"/>
<evidence type="ECO:0000313" key="3">
    <source>
        <dbReference type="EMBL" id="MDS0293297.1"/>
    </source>
</evidence>
<feature type="transmembrane region" description="Helical" evidence="1">
    <location>
        <begin position="16"/>
        <end position="35"/>
    </location>
</feature>
<dbReference type="Proteomes" id="UP001254813">
    <property type="component" value="Unassembled WGS sequence"/>
</dbReference>
<keyword evidence="4" id="KW-1185">Reference proteome</keyword>
<keyword evidence="1" id="KW-0812">Transmembrane</keyword>